<accession>A0ABP0X1W4</accession>
<feature type="non-terminal residue" evidence="1">
    <location>
        <position position="1"/>
    </location>
</feature>
<dbReference type="Proteomes" id="UP001497444">
    <property type="component" value="Chromosome 5"/>
</dbReference>
<dbReference type="EMBL" id="OZ020100">
    <property type="protein sequence ID" value="CAK9273067.1"/>
    <property type="molecule type" value="Genomic_DNA"/>
</dbReference>
<protein>
    <submittedName>
        <fullName evidence="1">Uncharacterized protein</fullName>
    </submittedName>
</protein>
<gene>
    <name evidence="1" type="ORF">CSSPJE1EN1_LOCUS18545</name>
</gene>
<proteinExistence type="predicted"/>
<feature type="non-terminal residue" evidence="1">
    <location>
        <position position="89"/>
    </location>
</feature>
<sequence>VASRLQGLSLEGNENLILGIFKNVHLPKLRLFDMAQVSSNIMEGFLHDQHVYELRWIHWQENKIKEIPFNFGHCPNLRVLDLSKCINLK</sequence>
<reference evidence="1" key="1">
    <citation type="submission" date="2024-02" db="EMBL/GenBank/DDBJ databases">
        <authorList>
            <consortium name="ELIXIR-Norway"/>
            <consortium name="Elixir Norway"/>
        </authorList>
    </citation>
    <scope>NUCLEOTIDE SEQUENCE</scope>
</reference>
<dbReference type="InterPro" id="IPR032675">
    <property type="entry name" value="LRR_dom_sf"/>
</dbReference>
<evidence type="ECO:0000313" key="2">
    <source>
        <dbReference type="Proteomes" id="UP001497444"/>
    </source>
</evidence>
<keyword evidence="2" id="KW-1185">Reference proteome</keyword>
<name>A0ABP0X1W4_9BRYO</name>
<evidence type="ECO:0000313" key="1">
    <source>
        <dbReference type="EMBL" id="CAK9273067.1"/>
    </source>
</evidence>
<organism evidence="1 2">
    <name type="scientific">Sphagnum jensenii</name>
    <dbReference type="NCBI Taxonomy" id="128206"/>
    <lineage>
        <taxon>Eukaryota</taxon>
        <taxon>Viridiplantae</taxon>
        <taxon>Streptophyta</taxon>
        <taxon>Embryophyta</taxon>
        <taxon>Bryophyta</taxon>
        <taxon>Sphagnophytina</taxon>
        <taxon>Sphagnopsida</taxon>
        <taxon>Sphagnales</taxon>
        <taxon>Sphagnaceae</taxon>
        <taxon>Sphagnum</taxon>
    </lineage>
</organism>
<dbReference type="SUPFAM" id="SSF52058">
    <property type="entry name" value="L domain-like"/>
    <property type="match status" value="1"/>
</dbReference>
<dbReference type="Gene3D" id="3.80.10.10">
    <property type="entry name" value="Ribonuclease Inhibitor"/>
    <property type="match status" value="1"/>
</dbReference>